<dbReference type="WBParaSite" id="EVEC_0000831901-mRNA-1">
    <property type="protein sequence ID" value="EVEC_0000831901-mRNA-1"/>
    <property type="gene ID" value="EVEC_0000831901"/>
</dbReference>
<evidence type="ECO:0000313" key="5">
    <source>
        <dbReference type="WBParaSite" id="EVEC_0000831901-mRNA-1"/>
    </source>
</evidence>
<dbReference type="GO" id="GO:0005737">
    <property type="term" value="C:cytoplasm"/>
    <property type="evidence" value="ECO:0007669"/>
    <property type="project" value="TreeGrafter"/>
</dbReference>
<dbReference type="EMBL" id="UXUI01009097">
    <property type="protein sequence ID" value="VDD93052.1"/>
    <property type="molecule type" value="Genomic_DNA"/>
</dbReference>
<organism evidence="5">
    <name type="scientific">Enterobius vermicularis</name>
    <name type="common">Human pinworm</name>
    <dbReference type="NCBI Taxonomy" id="51028"/>
    <lineage>
        <taxon>Eukaryota</taxon>
        <taxon>Metazoa</taxon>
        <taxon>Ecdysozoa</taxon>
        <taxon>Nematoda</taxon>
        <taxon>Chromadorea</taxon>
        <taxon>Rhabditida</taxon>
        <taxon>Spirurina</taxon>
        <taxon>Oxyuridomorpha</taxon>
        <taxon>Oxyuroidea</taxon>
        <taxon>Oxyuridae</taxon>
        <taxon>Enterobius</taxon>
    </lineage>
</organism>
<name>A0A0N4VCM0_ENTVE</name>
<dbReference type="STRING" id="51028.A0A0N4VCM0"/>
<protein>
    <submittedName>
        <fullName evidence="5">Arrestin_C domain-containing protein</fullName>
    </submittedName>
</protein>
<evidence type="ECO:0000313" key="3">
    <source>
        <dbReference type="EMBL" id="VDD93052.1"/>
    </source>
</evidence>
<dbReference type="GO" id="GO:0015031">
    <property type="term" value="P:protein transport"/>
    <property type="evidence" value="ECO:0007669"/>
    <property type="project" value="TreeGrafter"/>
</dbReference>
<dbReference type="SMART" id="SM01017">
    <property type="entry name" value="Arrestin_C"/>
    <property type="match status" value="1"/>
</dbReference>
<proteinExistence type="inferred from homology"/>
<dbReference type="Pfam" id="PF00339">
    <property type="entry name" value="Arrestin_N"/>
    <property type="match status" value="1"/>
</dbReference>
<dbReference type="InterPro" id="IPR050357">
    <property type="entry name" value="Arrestin_domain-protein"/>
</dbReference>
<dbReference type="Pfam" id="PF02752">
    <property type="entry name" value="Arrestin_C"/>
    <property type="match status" value="1"/>
</dbReference>
<evidence type="ECO:0000259" key="2">
    <source>
        <dbReference type="SMART" id="SM01017"/>
    </source>
</evidence>
<accession>A0A0N4VCM0</accession>
<dbReference type="SUPFAM" id="SSF81296">
    <property type="entry name" value="E set domains"/>
    <property type="match status" value="2"/>
</dbReference>
<dbReference type="AlphaFoldDB" id="A0A0N4VCM0"/>
<reference evidence="5" key="1">
    <citation type="submission" date="2017-02" db="UniProtKB">
        <authorList>
            <consortium name="WormBaseParasite"/>
        </authorList>
    </citation>
    <scope>IDENTIFICATION</scope>
</reference>
<dbReference type="InterPro" id="IPR014752">
    <property type="entry name" value="Arrestin-like_C"/>
</dbReference>
<comment type="similarity">
    <text evidence="1">Belongs to the arrestin family.</text>
</comment>
<reference evidence="3 4" key="2">
    <citation type="submission" date="2018-10" db="EMBL/GenBank/DDBJ databases">
        <authorList>
            <consortium name="Pathogen Informatics"/>
        </authorList>
    </citation>
    <scope>NUCLEOTIDE SEQUENCE [LARGE SCALE GENOMIC DNA]</scope>
</reference>
<dbReference type="PANTHER" id="PTHR11188:SF176">
    <property type="entry name" value="ARRESTIN DOMAIN-CONTAINING PROTEIN 1"/>
    <property type="match status" value="1"/>
</dbReference>
<dbReference type="InterPro" id="IPR011021">
    <property type="entry name" value="Arrestin-like_N"/>
</dbReference>
<evidence type="ECO:0000313" key="4">
    <source>
        <dbReference type="Proteomes" id="UP000274131"/>
    </source>
</evidence>
<gene>
    <name evidence="3" type="ORF">EVEC_LOCUS7803</name>
</gene>
<dbReference type="InterPro" id="IPR014756">
    <property type="entry name" value="Ig_E-set"/>
</dbReference>
<dbReference type="OrthoDB" id="2333384at2759"/>
<evidence type="ECO:0000256" key="1">
    <source>
        <dbReference type="ARBA" id="ARBA00005298"/>
    </source>
</evidence>
<feature type="domain" description="Arrestin C-terminal-like" evidence="2">
    <location>
        <begin position="202"/>
        <end position="340"/>
    </location>
</feature>
<keyword evidence="4" id="KW-1185">Reference proteome</keyword>
<dbReference type="Proteomes" id="UP000274131">
    <property type="component" value="Unassembled WGS sequence"/>
</dbReference>
<dbReference type="Gene3D" id="2.60.40.640">
    <property type="match status" value="2"/>
</dbReference>
<dbReference type="InterPro" id="IPR011022">
    <property type="entry name" value="Arrestin_C-like"/>
</dbReference>
<sequence length="419" mass="47448">MEQVRKPFIVNVFLNQRIYGPGDTVDGEIELDLRKRMLCDLITAQIYGSAKVFFIGSPDTYDSQYPTANQQKKVLVDDTRIVWQSDIRHERLQKPTLEEIVKKATSLSIRPKKLERNENEPGFNAGRHTLGFSFNLPKSGLGVSYTDHDCGVRYFVKVQCYNYQQVIAAGKSEFPVVCPVDLMDFPEAREAKEVIEKITFNKGGYINVSVAVDQCGFVPTERVPLTIRIDNRSRHSIKYANLVIQKHLCGFATYPFPSSVEYYTDTAGTGLPIRKIQAGQSFKYSPSFFIPALVPNFELDGILKLSYSLKLDIARTRKCRSKKNILSSVKMPIYIGTKPLQDQQPLVPENFWSIKYDLSSEFGFDNYGVEKVNGDSELRYHEDAQSYGDSDSEQSCSSYSSLYDSDTAKLLGKNKKKVA</sequence>
<dbReference type="PANTHER" id="PTHR11188">
    <property type="entry name" value="ARRESTIN DOMAIN CONTAINING PROTEIN"/>
    <property type="match status" value="1"/>
</dbReference>